<protein>
    <recommendedName>
        <fullName evidence="3">Peptidase MA-like domain-containing protein</fullName>
    </recommendedName>
</protein>
<keyword evidence="2" id="KW-1185">Reference proteome</keyword>
<dbReference type="Proteomes" id="UP000367750">
    <property type="component" value="Unassembled WGS sequence"/>
</dbReference>
<proteinExistence type="predicted"/>
<dbReference type="OrthoDB" id="43895at2"/>
<comment type="caution">
    <text evidence="1">The sequence shown here is derived from an EMBL/GenBank/DDBJ whole genome shotgun (WGS) entry which is preliminary data.</text>
</comment>
<dbReference type="EMBL" id="VYKK01000007">
    <property type="protein sequence ID" value="KAA9005868.1"/>
    <property type="molecule type" value="Genomic_DNA"/>
</dbReference>
<evidence type="ECO:0000313" key="2">
    <source>
        <dbReference type="Proteomes" id="UP000367750"/>
    </source>
</evidence>
<organism evidence="1 2">
    <name type="scientific">Paenibacillus spiritus</name>
    <dbReference type="NCBI Taxonomy" id="2496557"/>
    <lineage>
        <taxon>Bacteria</taxon>
        <taxon>Bacillati</taxon>
        <taxon>Bacillota</taxon>
        <taxon>Bacilli</taxon>
        <taxon>Bacillales</taxon>
        <taxon>Paenibacillaceae</taxon>
        <taxon>Paenibacillus</taxon>
    </lineage>
</organism>
<reference evidence="1 2" key="1">
    <citation type="submission" date="2019-09" db="EMBL/GenBank/DDBJ databases">
        <title>Bacillus ochoae sp. nov., Paenibacillus whitsoniae sp. nov., Paenibacillus spiritus sp. nov. Isolated from the Mars Exploration Rover during spacecraft assembly.</title>
        <authorList>
            <person name="Seuylemezian A."/>
            <person name="Vaishampayan P."/>
        </authorList>
    </citation>
    <scope>NUCLEOTIDE SEQUENCE [LARGE SCALE GENOMIC DNA]</scope>
    <source>
        <strain evidence="1 2">MER_111</strain>
    </source>
</reference>
<sequence>MKRPRRPRRKVILLVLVLLIGSAAAGSLMVYAKPVRAILVDYSSMNEIGNRIYLEAGLQMEDTLASNLLTQAEAAEDQVAEVFGSRVSAPYLIFAITPKTWNRYAENPTGQTYYYPWRNYIVIGPEGLNENVISHEFSHAELRERLHNKKKVPAWFDEGLATMIDGRYLHSEAVWKEQTNDGRQPFNMDTLDSYRDFDYGTPEAYLHYNLACHEVTRWYSLVGSEGLTRLIDELNNGKKFGPLYREIEGIRAGSGAQPRSFPASKAPAK</sequence>
<evidence type="ECO:0008006" key="3">
    <source>
        <dbReference type="Google" id="ProtNLM"/>
    </source>
</evidence>
<gene>
    <name evidence="1" type="ORF">F4V43_07265</name>
</gene>
<accession>A0A5J5GD57</accession>
<dbReference type="AlphaFoldDB" id="A0A5J5GD57"/>
<name>A0A5J5GD57_9BACL</name>
<evidence type="ECO:0000313" key="1">
    <source>
        <dbReference type="EMBL" id="KAA9005868.1"/>
    </source>
</evidence>
<dbReference type="RefSeq" id="WP_150457569.1">
    <property type="nucleotide sequence ID" value="NZ_VYKK01000007.1"/>
</dbReference>